<protein>
    <recommendedName>
        <fullName evidence="2">SHOCT domain-containing protein</fullName>
    </recommendedName>
</protein>
<reference evidence="3 4" key="2">
    <citation type="submission" date="2016-03" db="EMBL/GenBank/DDBJ databases">
        <title>New uncultured bacterium of the family Gallionellaceae from acid mine drainage: description and reconstruction of genome based on metagenomic analysis of microbial community.</title>
        <authorList>
            <person name="Kadnikov V."/>
            <person name="Ivasenko D."/>
            <person name="Beletsky A."/>
            <person name="Mardanov A."/>
            <person name="Danilova E."/>
            <person name="Pimenov N."/>
            <person name="Karnachuk O."/>
            <person name="Ravin N."/>
        </authorList>
    </citation>
    <scope>NUCLEOTIDE SEQUENCE [LARGE SCALE GENOMIC DNA]</scope>
    <source>
        <strain evidence="3">ShG14-8</strain>
    </source>
</reference>
<dbReference type="EMBL" id="LSLI01000019">
    <property type="protein sequence ID" value="KXS32762.1"/>
    <property type="molecule type" value="Genomic_DNA"/>
</dbReference>
<feature type="domain" description="SHOCT" evidence="2">
    <location>
        <begin position="76"/>
        <end position="98"/>
    </location>
</feature>
<organism evidence="3 4">
    <name type="scientific">Candidatus Gallionella acididurans</name>
    <dbReference type="NCBI Taxonomy" id="1796491"/>
    <lineage>
        <taxon>Bacteria</taxon>
        <taxon>Pseudomonadati</taxon>
        <taxon>Pseudomonadota</taxon>
        <taxon>Betaproteobacteria</taxon>
        <taxon>Nitrosomonadales</taxon>
        <taxon>Gallionellaceae</taxon>
        <taxon>Gallionella</taxon>
    </lineage>
</organism>
<evidence type="ECO:0000259" key="2">
    <source>
        <dbReference type="Pfam" id="PF09851"/>
    </source>
</evidence>
<feature type="transmembrane region" description="Helical" evidence="1">
    <location>
        <begin position="33"/>
        <end position="57"/>
    </location>
</feature>
<dbReference type="InterPro" id="IPR018649">
    <property type="entry name" value="SHOCT"/>
</dbReference>
<keyword evidence="1" id="KW-0812">Transmembrane</keyword>
<gene>
    <name evidence="3" type="ORF">AWT59_1084</name>
</gene>
<dbReference type="Pfam" id="PF09851">
    <property type="entry name" value="SHOCT"/>
    <property type="match status" value="1"/>
</dbReference>
<reference evidence="3 4" key="1">
    <citation type="submission" date="2016-02" db="EMBL/GenBank/DDBJ databases">
        <authorList>
            <person name="Wen L."/>
            <person name="He K."/>
            <person name="Yang H."/>
        </authorList>
    </citation>
    <scope>NUCLEOTIDE SEQUENCE [LARGE SCALE GENOMIC DNA]</scope>
    <source>
        <strain evidence="3">ShG14-8</strain>
    </source>
</reference>
<evidence type="ECO:0000313" key="4">
    <source>
        <dbReference type="Proteomes" id="UP000070578"/>
    </source>
</evidence>
<keyword evidence="1" id="KW-0472">Membrane</keyword>
<dbReference type="Proteomes" id="UP000070578">
    <property type="component" value="Unassembled WGS sequence"/>
</dbReference>
<proteinExistence type="predicted"/>
<dbReference type="PATRIC" id="fig|1796491.3.peg.1186"/>
<keyword evidence="1" id="KW-1133">Transmembrane helix</keyword>
<accession>A0A139BUX4</accession>
<evidence type="ECO:0000313" key="3">
    <source>
        <dbReference type="EMBL" id="KXS32762.1"/>
    </source>
</evidence>
<comment type="caution">
    <text evidence="3">The sequence shown here is derived from an EMBL/GenBank/DDBJ whole genome shotgun (WGS) entry which is preliminary data.</text>
</comment>
<name>A0A139BUX4_9PROT</name>
<evidence type="ECO:0000256" key="1">
    <source>
        <dbReference type="SAM" id="Phobius"/>
    </source>
</evidence>
<sequence length="101" mass="11881">MAAFIRKSGSSSNLMALITKENQMNHYYWNDWYAAWGWMLWFGIVFLLFSNIGNWGYSYRAHQKYDSLSLKTGDDILNERYARGEISREEYGQMKSDISGK</sequence>
<dbReference type="AlphaFoldDB" id="A0A139BUX4"/>